<dbReference type="SMART" id="SM00079">
    <property type="entry name" value="PBPe"/>
    <property type="match status" value="1"/>
</dbReference>
<dbReference type="GO" id="GO:0015276">
    <property type="term" value="F:ligand-gated monoatomic ion channel activity"/>
    <property type="evidence" value="ECO:0007669"/>
    <property type="project" value="InterPro"/>
</dbReference>
<evidence type="ECO:0000256" key="7">
    <source>
        <dbReference type="ARBA" id="ARBA00023136"/>
    </source>
</evidence>
<evidence type="ECO:0000256" key="11">
    <source>
        <dbReference type="ARBA" id="ARBA00023303"/>
    </source>
</evidence>
<evidence type="ECO:0000256" key="10">
    <source>
        <dbReference type="ARBA" id="ARBA00023286"/>
    </source>
</evidence>
<dbReference type="GeneID" id="6758595"/>
<dbReference type="GO" id="GO:0050906">
    <property type="term" value="P:detection of stimulus involved in sensory perception"/>
    <property type="evidence" value="ECO:0007669"/>
    <property type="project" value="UniProtKB-ARBA"/>
</dbReference>
<accession>B3SAV8</accession>
<dbReference type="FunCoup" id="B3SAV8">
    <property type="interactions" value="1140"/>
</dbReference>
<protein>
    <recommendedName>
        <fullName evidence="17">Ionotropic glutamate receptor C-terminal domain-containing protein</fullName>
    </recommendedName>
</protein>
<keyword evidence="10" id="KW-1071">Ligand-gated ion channel</keyword>
<comment type="subcellular location">
    <subcellularLocation>
        <location evidence="1">Cell membrane</location>
        <topology evidence="1">Multi-pass membrane protein</topology>
    </subcellularLocation>
</comment>
<dbReference type="RefSeq" id="XP_002117383.1">
    <property type="nucleotide sequence ID" value="XM_002117347.1"/>
</dbReference>
<keyword evidence="5 12" id="KW-1133">Transmembrane helix</keyword>
<evidence type="ECO:0000313" key="16">
    <source>
        <dbReference type="Proteomes" id="UP000009022"/>
    </source>
</evidence>
<evidence type="ECO:0000256" key="5">
    <source>
        <dbReference type="ARBA" id="ARBA00022989"/>
    </source>
</evidence>
<evidence type="ECO:0000313" key="15">
    <source>
        <dbReference type="EMBL" id="EDV20222.1"/>
    </source>
</evidence>
<dbReference type="Pfam" id="PF00060">
    <property type="entry name" value="Lig_chan"/>
    <property type="match status" value="1"/>
</dbReference>
<dbReference type="SUPFAM" id="SSF53850">
    <property type="entry name" value="Periplasmic binding protein-like II"/>
    <property type="match status" value="1"/>
</dbReference>
<evidence type="ECO:0000256" key="4">
    <source>
        <dbReference type="ARBA" id="ARBA00022692"/>
    </source>
</evidence>
<keyword evidence="8" id="KW-0675">Receptor</keyword>
<dbReference type="GO" id="GO:0005886">
    <property type="term" value="C:plasma membrane"/>
    <property type="evidence" value="ECO:0007669"/>
    <property type="project" value="UniProtKB-SubCell"/>
</dbReference>
<feature type="transmembrane region" description="Helical" evidence="12">
    <location>
        <begin position="255"/>
        <end position="274"/>
    </location>
</feature>
<sequence length="601" mass="67910">MLKEKKQIKTKKLVCTRTNPIPWVDGNQVFKSIKKASGPSTMLSINFTSDGGPAYINYNIVNLHGETWAQVGNWSNHHSLSLDHDRTYFLEGVNRISDSGSFISGKNLTATIILSAPFIMIDNDYAITGKKYKGYIIDLMDEISRNLNFSYNVRVVADGFYGTEISVNGTFTWSGIIGEILNGVNIRVYVNIYMIFDNVRQTDIGAAPLSITPERQQIIDFTMPFLDEALTILTATKATQPASLFQAFSPLKTEVWIGILISMIIVAAVITCMNRWSPFDYYGRAIYRLRASNKSKHMENGLQNSYKYWQIEKESESEVFSFSNNLWYALASILLQGPDRTPRSISARLITAIWWFASVIITATYTANLTAFLTINSLHTTFSSLQDLARNPDLNYGVLANSSYESFFSKTTISPYQEMKKNLKNVITTEDGIQRVLTSKNEQYAFIGGATMLSYAQNRLSLAVPKGSPYWEEINMQILKLNELGYLDKLKAKWIDGKCKNNAQASSHDPIKFENLAGVFYMLLAAIGFSFAILFIEWIVAAIKDTRSTSTRVMSFERAMKQRLRYVLDDLLSDLSYRTKVDELNSKDLYQIGSRKGSTMI</sequence>
<organism evidence="15 16">
    <name type="scientific">Trichoplax adhaerens</name>
    <name type="common">Trichoplax reptans</name>
    <dbReference type="NCBI Taxonomy" id="10228"/>
    <lineage>
        <taxon>Eukaryota</taxon>
        <taxon>Metazoa</taxon>
        <taxon>Placozoa</taxon>
        <taxon>Uniplacotomia</taxon>
        <taxon>Trichoplacea</taxon>
        <taxon>Trichoplacidae</taxon>
        <taxon>Trichoplax</taxon>
    </lineage>
</organism>
<dbReference type="OrthoDB" id="5984008at2759"/>
<dbReference type="PhylomeDB" id="B3SAV8"/>
<evidence type="ECO:0000256" key="3">
    <source>
        <dbReference type="ARBA" id="ARBA00022475"/>
    </source>
</evidence>
<keyword evidence="11" id="KW-0407">Ion channel</keyword>
<name>B3SAV8_TRIAD</name>
<feature type="domain" description="Ionotropic glutamate receptor L-glutamate and glycine-binding" evidence="14">
    <location>
        <begin position="117"/>
        <end position="182"/>
    </location>
</feature>
<dbReference type="Gene3D" id="3.40.190.10">
    <property type="entry name" value="Periplasmic binding protein-like II"/>
    <property type="match status" value="2"/>
</dbReference>
<keyword evidence="3" id="KW-1003">Cell membrane</keyword>
<keyword evidence="7 12" id="KW-0472">Membrane</keyword>
<dbReference type="HOGENOM" id="CLU_454430_0_0_1"/>
<evidence type="ECO:0000256" key="2">
    <source>
        <dbReference type="ARBA" id="ARBA00022448"/>
    </source>
</evidence>
<dbReference type="PANTHER" id="PTHR42643">
    <property type="entry name" value="IONOTROPIC RECEPTOR 20A-RELATED"/>
    <property type="match status" value="1"/>
</dbReference>
<dbReference type="Gene3D" id="3.40.50.2300">
    <property type="match status" value="2"/>
</dbReference>
<evidence type="ECO:0000259" key="13">
    <source>
        <dbReference type="SMART" id="SM00079"/>
    </source>
</evidence>
<dbReference type="OMA" id="FVETRTH"/>
<evidence type="ECO:0008006" key="17">
    <source>
        <dbReference type="Google" id="ProtNLM"/>
    </source>
</evidence>
<feature type="domain" description="Ionotropic glutamate receptor C-terminal" evidence="13">
    <location>
        <begin position="107"/>
        <end position="497"/>
    </location>
</feature>
<keyword evidence="2" id="KW-0813">Transport</keyword>
<keyword evidence="4 12" id="KW-0812">Transmembrane</keyword>
<keyword evidence="16" id="KW-1185">Reference proteome</keyword>
<evidence type="ECO:0000256" key="1">
    <source>
        <dbReference type="ARBA" id="ARBA00004651"/>
    </source>
</evidence>
<evidence type="ECO:0000256" key="9">
    <source>
        <dbReference type="ARBA" id="ARBA00023180"/>
    </source>
</evidence>
<keyword evidence="9" id="KW-0325">Glycoprotein</keyword>
<evidence type="ECO:0000259" key="14">
    <source>
        <dbReference type="SMART" id="SM00918"/>
    </source>
</evidence>
<proteinExistence type="predicted"/>
<evidence type="ECO:0000256" key="6">
    <source>
        <dbReference type="ARBA" id="ARBA00023065"/>
    </source>
</evidence>
<gene>
    <name evidence="15" type="ORF">TRIADDRAFT_61396</name>
</gene>
<dbReference type="KEGG" id="tad:TRIADDRAFT_61396"/>
<dbReference type="eggNOG" id="KOG1054">
    <property type="taxonomic scope" value="Eukaryota"/>
</dbReference>
<dbReference type="InterPro" id="IPR019594">
    <property type="entry name" value="Glu/Gly-bd"/>
</dbReference>
<dbReference type="STRING" id="10228.B3SAV8"/>
<evidence type="ECO:0000256" key="12">
    <source>
        <dbReference type="SAM" id="Phobius"/>
    </source>
</evidence>
<keyword evidence="6" id="KW-0406">Ion transport</keyword>
<dbReference type="FunFam" id="1.10.287.70:FF:000143">
    <property type="entry name" value="Probable glutamate receptor"/>
    <property type="match status" value="1"/>
</dbReference>
<dbReference type="AlphaFoldDB" id="B3SAV8"/>
<dbReference type="SMART" id="SM00918">
    <property type="entry name" value="Lig_chan-Glu_bd"/>
    <property type="match status" value="1"/>
</dbReference>
<dbReference type="PANTHER" id="PTHR42643:SF24">
    <property type="entry name" value="IONOTROPIC RECEPTOR 60A"/>
    <property type="match status" value="1"/>
</dbReference>
<dbReference type="Gene3D" id="1.10.287.70">
    <property type="match status" value="1"/>
</dbReference>
<dbReference type="InterPro" id="IPR001320">
    <property type="entry name" value="Iontro_rcpt_C"/>
</dbReference>
<dbReference type="Proteomes" id="UP000009022">
    <property type="component" value="Unassembled WGS sequence"/>
</dbReference>
<evidence type="ECO:0000256" key="8">
    <source>
        <dbReference type="ARBA" id="ARBA00023170"/>
    </source>
</evidence>
<dbReference type="InParanoid" id="B3SAV8"/>
<dbReference type="InterPro" id="IPR052192">
    <property type="entry name" value="Insect_Ionotropic_Sensory_Rcpt"/>
</dbReference>
<feature type="transmembrane region" description="Helical" evidence="12">
    <location>
        <begin position="519"/>
        <end position="543"/>
    </location>
</feature>
<dbReference type="Pfam" id="PF10613">
    <property type="entry name" value="Lig_chan-Glu_bd"/>
    <property type="match status" value="2"/>
</dbReference>
<dbReference type="CTD" id="6758595"/>
<dbReference type="EMBL" id="DS985262">
    <property type="protein sequence ID" value="EDV20222.1"/>
    <property type="molecule type" value="Genomic_DNA"/>
</dbReference>
<feature type="transmembrane region" description="Helical" evidence="12">
    <location>
        <begin position="352"/>
        <end position="375"/>
    </location>
</feature>
<reference evidence="15 16" key="1">
    <citation type="journal article" date="2008" name="Nature">
        <title>The Trichoplax genome and the nature of placozoans.</title>
        <authorList>
            <person name="Srivastava M."/>
            <person name="Begovic E."/>
            <person name="Chapman J."/>
            <person name="Putnam N.H."/>
            <person name="Hellsten U."/>
            <person name="Kawashima T."/>
            <person name="Kuo A."/>
            <person name="Mitros T."/>
            <person name="Salamov A."/>
            <person name="Carpenter M.L."/>
            <person name="Signorovitch A.Y."/>
            <person name="Moreno M.A."/>
            <person name="Kamm K."/>
            <person name="Grimwood J."/>
            <person name="Schmutz J."/>
            <person name="Shapiro H."/>
            <person name="Grigoriev I.V."/>
            <person name="Buss L.W."/>
            <person name="Schierwater B."/>
            <person name="Dellaporta S.L."/>
            <person name="Rokhsar D.S."/>
        </authorList>
    </citation>
    <scope>NUCLEOTIDE SEQUENCE [LARGE SCALE GENOMIC DNA]</scope>
    <source>
        <strain evidence="15 16">Grell-BS-1999</strain>
    </source>
</reference>